<keyword evidence="3" id="KW-0479">Metal-binding</keyword>
<dbReference type="InterPro" id="IPR023572">
    <property type="entry name" value="Archease_dom"/>
</dbReference>
<comment type="caution">
    <text evidence="6">The sequence shown here is derived from an EMBL/GenBank/DDBJ whole genome shotgun (WGS) entry which is preliminary data.</text>
</comment>
<dbReference type="GO" id="GO:0046872">
    <property type="term" value="F:metal ion binding"/>
    <property type="evidence" value="ECO:0007669"/>
    <property type="project" value="UniProtKB-KW"/>
</dbReference>
<evidence type="ECO:0000259" key="5">
    <source>
        <dbReference type="Pfam" id="PF01951"/>
    </source>
</evidence>
<dbReference type="AlphaFoldDB" id="A0A5D3WLM6"/>
<evidence type="ECO:0000313" key="7">
    <source>
        <dbReference type="Proteomes" id="UP000324159"/>
    </source>
</evidence>
<dbReference type="Gene3D" id="3.55.10.10">
    <property type="entry name" value="Archease domain"/>
    <property type="match status" value="1"/>
</dbReference>
<sequence length="138" mass="15840">MRTHHLLEHTADMGIEAEGESLAELFVETGRGLRQMITGETVGSVSEEITVEITGGDREELLVNWLNEILYLFEIRGFFPAEFAIDEMDETHLRVRVGGERFDPARHPVEREVKAATYHQLVVEERDGTWRARVYVDL</sequence>
<dbReference type="InterPro" id="IPR036820">
    <property type="entry name" value="Archease_dom_sf"/>
</dbReference>
<dbReference type="GO" id="GO:0008033">
    <property type="term" value="P:tRNA processing"/>
    <property type="evidence" value="ECO:0007669"/>
    <property type="project" value="UniProtKB-KW"/>
</dbReference>
<dbReference type="PANTHER" id="PTHR12682:SF11">
    <property type="entry name" value="PROTEIN ARCHEASE"/>
    <property type="match status" value="1"/>
</dbReference>
<evidence type="ECO:0000256" key="4">
    <source>
        <dbReference type="ARBA" id="ARBA00022837"/>
    </source>
</evidence>
<proteinExistence type="inferred from homology"/>
<dbReference type="PANTHER" id="PTHR12682">
    <property type="entry name" value="ARCHEASE"/>
    <property type="match status" value="1"/>
</dbReference>
<organism evidence="6 7">
    <name type="scientific">Geothermobacter ehrlichii</name>
    <dbReference type="NCBI Taxonomy" id="213224"/>
    <lineage>
        <taxon>Bacteria</taxon>
        <taxon>Pseudomonadati</taxon>
        <taxon>Thermodesulfobacteriota</taxon>
        <taxon>Desulfuromonadia</taxon>
        <taxon>Desulfuromonadales</taxon>
        <taxon>Geothermobacteraceae</taxon>
        <taxon>Geothermobacter</taxon>
    </lineage>
</organism>
<protein>
    <submittedName>
        <fullName evidence="6">SHS2 domain-containing protein</fullName>
    </submittedName>
</protein>
<keyword evidence="2" id="KW-0819">tRNA processing</keyword>
<dbReference type="EMBL" id="VNIB01000003">
    <property type="protein sequence ID" value="TYO99337.1"/>
    <property type="molecule type" value="Genomic_DNA"/>
</dbReference>
<dbReference type="Proteomes" id="UP000324159">
    <property type="component" value="Unassembled WGS sequence"/>
</dbReference>
<dbReference type="SUPFAM" id="SSF69819">
    <property type="entry name" value="MTH1598-like"/>
    <property type="match status" value="1"/>
</dbReference>
<name>A0A5D3WLM6_9BACT</name>
<evidence type="ECO:0000256" key="1">
    <source>
        <dbReference type="ARBA" id="ARBA00007963"/>
    </source>
</evidence>
<keyword evidence="7" id="KW-1185">Reference proteome</keyword>
<reference evidence="6 7" key="1">
    <citation type="submission" date="2019-07" db="EMBL/GenBank/DDBJ databases">
        <title>Genomic Encyclopedia of Type Strains, Phase IV (KMG-IV): sequencing the most valuable type-strain genomes for metagenomic binning, comparative biology and taxonomic classification.</title>
        <authorList>
            <person name="Goeker M."/>
        </authorList>
    </citation>
    <scope>NUCLEOTIDE SEQUENCE [LARGE SCALE GENOMIC DNA]</scope>
    <source>
        <strain evidence="6 7">SS015</strain>
    </source>
</reference>
<accession>A0A5D3WLM6</accession>
<feature type="domain" description="Archease" evidence="5">
    <location>
        <begin position="6"/>
        <end position="138"/>
    </location>
</feature>
<dbReference type="RefSeq" id="WP_187426653.1">
    <property type="nucleotide sequence ID" value="NZ_VNIB01000003.1"/>
</dbReference>
<dbReference type="InterPro" id="IPR002804">
    <property type="entry name" value="Archease"/>
</dbReference>
<gene>
    <name evidence="6" type="ORF">EDC39_103183</name>
</gene>
<evidence type="ECO:0000313" key="6">
    <source>
        <dbReference type="EMBL" id="TYO99337.1"/>
    </source>
</evidence>
<keyword evidence="4" id="KW-0106">Calcium</keyword>
<evidence type="ECO:0000256" key="3">
    <source>
        <dbReference type="ARBA" id="ARBA00022723"/>
    </source>
</evidence>
<comment type="similarity">
    <text evidence="1">Belongs to the archease family.</text>
</comment>
<dbReference type="Pfam" id="PF01951">
    <property type="entry name" value="Archease"/>
    <property type="match status" value="1"/>
</dbReference>
<evidence type="ECO:0000256" key="2">
    <source>
        <dbReference type="ARBA" id="ARBA00022694"/>
    </source>
</evidence>